<feature type="compositionally biased region" description="Low complexity" evidence="1">
    <location>
        <begin position="29"/>
        <end position="75"/>
    </location>
</feature>
<dbReference type="AlphaFoldDB" id="A0A5N6MJ26"/>
<dbReference type="EMBL" id="VTFX01000005">
    <property type="protein sequence ID" value="KAD3515505.1"/>
    <property type="molecule type" value="Genomic_DNA"/>
</dbReference>
<evidence type="ECO:0000256" key="1">
    <source>
        <dbReference type="SAM" id="MobiDB-lite"/>
    </source>
</evidence>
<dbReference type="InterPro" id="IPR010178">
    <property type="entry name" value="Lit"/>
</dbReference>
<feature type="transmembrane region" description="Helical" evidence="2">
    <location>
        <begin position="308"/>
        <end position="329"/>
    </location>
</feature>
<reference evidence="3 4" key="1">
    <citation type="submission" date="2019-08" db="EMBL/GenBank/DDBJ databases">
        <title>Arthrobacter sp. nov., isolated from plateau pika and Tibetan wild ass.</title>
        <authorList>
            <person name="Ge Y."/>
        </authorList>
    </citation>
    <scope>NUCLEOTIDE SEQUENCE [LARGE SCALE GENOMIC DNA]</scope>
    <source>
        <strain evidence="3 4">785</strain>
    </source>
</reference>
<accession>A0A5N6MJ26</accession>
<sequence length="355" mass="38262">MRPASTLPDLSAYSSGAEDGDEDSSDRGAPAADASAEQDNAAGETAGEAPEPARTALTPVVAAPVAAGSSSRVRGTGTGRGKNEADYADGDADPALSEAEAQRRAREREKAAAGKPVLARVLQVMIAVFFPIMVIAAAIRAVATPLFLWVEYHRPGFPSDSFGFSTDDRMTYGSYAMDYLLNWSGSRYLGDLVGDGGQPLYLSSEVSHMADVKTVLTVAFVAATVMAVLSLVAALYLRRRSPGGIRRSLFSGAVVTLVLMAVLVVLAVLGWEQFFTQVHTIFFANGNWTFRLDDTLIRLFPSQFWMDAGITIAALVLLTCIVVLVCCWPTRARRERVRKAREDARRRYAQSLEAL</sequence>
<feature type="compositionally biased region" description="Basic and acidic residues" evidence="1">
    <location>
        <begin position="100"/>
        <end position="110"/>
    </location>
</feature>
<feature type="region of interest" description="Disordered" evidence="1">
    <location>
        <begin position="1"/>
        <end position="110"/>
    </location>
</feature>
<evidence type="ECO:0000313" key="4">
    <source>
        <dbReference type="Proteomes" id="UP000326852"/>
    </source>
</evidence>
<organism evidence="3 4">
    <name type="scientific">Arthrobacter yangruifuii</name>
    <dbReference type="NCBI Taxonomy" id="2606616"/>
    <lineage>
        <taxon>Bacteria</taxon>
        <taxon>Bacillati</taxon>
        <taxon>Actinomycetota</taxon>
        <taxon>Actinomycetes</taxon>
        <taxon>Micrococcales</taxon>
        <taxon>Micrococcaceae</taxon>
        <taxon>Arthrobacter</taxon>
    </lineage>
</organism>
<keyword evidence="2" id="KW-0812">Transmembrane</keyword>
<dbReference type="NCBIfam" id="TIGR01906">
    <property type="entry name" value="integ_TIGR01906"/>
    <property type="match status" value="1"/>
</dbReference>
<evidence type="ECO:0000256" key="2">
    <source>
        <dbReference type="SAM" id="Phobius"/>
    </source>
</evidence>
<gene>
    <name evidence="3" type="ORF">GD627_13095</name>
</gene>
<protein>
    <submittedName>
        <fullName evidence="3">TIGR01906 family membrane protein</fullName>
    </submittedName>
</protein>
<feature type="transmembrane region" description="Helical" evidence="2">
    <location>
        <begin position="117"/>
        <end position="139"/>
    </location>
</feature>
<keyword evidence="2" id="KW-0472">Membrane</keyword>
<feature type="transmembrane region" description="Helical" evidence="2">
    <location>
        <begin position="215"/>
        <end position="237"/>
    </location>
</feature>
<name>A0A5N6MJ26_9MICC</name>
<keyword evidence="2" id="KW-1133">Transmembrane helix</keyword>
<dbReference type="Pfam" id="PF07314">
    <property type="entry name" value="Lit"/>
    <property type="match status" value="1"/>
</dbReference>
<keyword evidence="4" id="KW-1185">Reference proteome</keyword>
<comment type="caution">
    <text evidence="3">The sequence shown here is derived from an EMBL/GenBank/DDBJ whole genome shotgun (WGS) entry which is preliminary data.</text>
</comment>
<evidence type="ECO:0000313" key="3">
    <source>
        <dbReference type="EMBL" id="KAD3515505.1"/>
    </source>
</evidence>
<dbReference type="Proteomes" id="UP000326852">
    <property type="component" value="Unassembled WGS sequence"/>
</dbReference>
<proteinExistence type="predicted"/>
<feature type="transmembrane region" description="Helical" evidence="2">
    <location>
        <begin position="249"/>
        <end position="271"/>
    </location>
</feature>